<feature type="domain" description="RNA polymerase sigma-70 region 2" evidence="5">
    <location>
        <begin position="16"/>
        <end position="82"/>
    </location>
</feature>
<dbReference type="Gene3D" id="1.10.1740.10">
    <property type="match status" value="1"/>
</dbReference>
<keyword evidence="2" id="KW-0805">Transcription regulation</keyword>
<dbReference type="Pfam" id="PF04542">
    <property type="entry name" value="Sigma70_r2"/>
    <property type="match status" value="1"/>
</dbReference>
<dbReference type="Proteomes" id="UP000283589">
    <property type="component" value="Unassembled WGS sequence"/>
</dbReference>
<evidence type="ECO:0000259" key="5">
    <source>
        <dbReference type="Pfam" id="PF04542"/>
    </source>
</evidence>
<dbReference type="InterPro" id="IPR013249">
    <property type="entry name" value="RNA_pol_sigma70_r4_t2"/>
</dbReference>
<dbReference type="PANTHER" id="PTHR43133">
    <property type="entry name" value="RNA POLYMERASE ECF-TYPE SIGMA FACTO"/>
    <property type="match status" value="1"/>
</dbReference>
<dbReference type="SUPFAM" id="SSF88946">
    <property type="entry name" value="Sigma2 domain of RNA polymerase sigma factors"/>
    <property type="match status" value="1"/>
</dbReference>
<dbReference type="NCBIfam" id="TIGR02985">
    <property type="entry name" value="Sig70_bacteroi1"/>
    <property type="match status" value="1"/>
</dbReference>
<dbReference type="InterPro" id="IPR036388">
    <property type="entry name" value="WH-like_DNA-bd_sf"/>
</dbReference>
<dbReference type="PANTHER" id="PTHR43133:SF46">
    <property type="entry name" value="RNA POLYMERASE SIGMA-70 FACTOR ECF SUBFAMILY"/>
    <property type="match status" value="1"/>
</dbReference>
<dbReference type="InterPro" id="IPR007627">
    <property type="entry name" value="RNA_pol_sigma70_r2"/>
</dbReference>
<dbReference type="InterPro" id="IPR013324">
    <property type="entry name" value="RNA_pol_sigma_r3/r4-like"/>
</dbReference>
<gene>
    <name evidence="7" type="ORF">DWW18_15605</name>
</gene>
<dbReference type="RefSeq" id="WP_118261175.1">
    <property type="nucleotide sequence ID" value="NZ_CALBWO010000072.1"/>
</dbReference>
<comment type="similarity">
    <text evidence="1">Belongs to the sigma-70 factor family. ECF subfamily.</text>
</comment>
<dbReference type="GO" id="GO:0006352">
    <property type="term" value="P:DNA-templated transcription initiation"/>
    <property type="evidence" value="ECO:0007669"/>
    <property type="project" value="InterPro"/>
</dbReference>
<organism evidence="7 8">
    <name type="scientific">Butyricimonas virosa</name>
    <dbReference type="NCBI Taxonomy" id="544645"/>
    <lineage>
        <taxon>Bacteria</taxon>
        <taxon>Pseudomonadati</taxon>
        <taxon>Bacteroidota</taxon>
        <taxon>Bacteroidia</taxon>
        <taxon>Bacteroidales</taxon>
        <taxon>Odoribacteraceae</taxon>
        <taxon>Butyricimonas</taxon>
    </lineage>
</organism>
<dbReference type="InterPro" id="IPR039425">
    <property type="entry name" value="RNA_pol_sigma-70-like"/>
</dbReference>
<accession>A0A412WWW3</accession>
<proteinExistence type="inferred from homology"/>
<dbReference type="InterPro" id="IPR014327">
    <property type="entry name" value="RNA_pol_sigma70_bacteroid"/>
</dbReference>
<keyword evidence="4" id="KW-0804">Transcription</keyword>
<comment type="caution">
    <text evidence="7">The sequence shown here is derived from an EMBL/GenBank/DDBJ whole genome shotgun (WGS) entry which is preliminary data.</text>
</comment>
<evidence type="ECO:0000313" key="7">
    <source>
        <dbReference type="EMBL" id="RGV32024.1"/>
    </source>
</evidence>
<evidence type="ECO:0000313" key="8">
    <source>
        <dbReference type="Proteomes" id="UP000283589"/>
    </source>
</evidence>
<protein>
    <submittedName>
        <fullName evidence="7">RNA polymerase sigma-70 factor</fullName>
    </submittedName>
</protein>
<name>A0A412WWW3_9BACT</name>
<evidence type="ECO:0000256" key="2">
    <source>
        <dbReference type="ARBA" id="ARBA00023015"/>
    </source>
</evidence>
<reference evidence="7 8" key="1">
    <citation type="submission" date="2018-08" db="EMBL/GenBank/DDBJ databases">
        <title>A genome reference for cultivated species of the human gut microbiota.</title>
        <authorList>
            <person name="Zou Y."/>
            <person name="Xue W."/>
            <person name="Luo G."/>
        </authorList>
    </citation>
    <scope>NUCLEOTIDE SEQUENCE [LARGE SCALE GENOMIC DNA]</scope>
    <source>
        <strain evidence="7 8">AF14-49</strain>
    </source>
</reference>
<keyword evidence="3" id="KW-0731">Sigma factor</keyword>
<dbReference type="GO" id="GO:0003677">
    <property type="term" value="F:DNA binding"/>
    <property type="evidence" value="ECO:0007669"/>
    <property type="project" value="InterPro"/>
</dbReference>
<dbReference type="AlphaFoldDB" id="A0A412WWW3"/>
<evidence type="ECO:0000256" key="4">
    <source>
        <dbReference type="ARBA" id="ARBA00023163"/>
    </source>
</evidence>
<evidence type="ECO:0000256" key="3">
    <source>
        <dbReference type="ARBA" id="ARBA00023082"/>
    </source>
</evidence>
<dbReference type="Pfam" id="PF08281">
    <property type="entry name" value="Sigma70_r4_2"/>
    <property type="match status" value="1"/>
</dbReference>
<dbReference type="CDD" id="cd06171">
    <property type="entry name" value="Sigma70_r4"/>
    <property type="match status" value="1"/>
</dbReference>
<dbReference type="InterPro" id="IPR014284">
    <property type="entry name" value="RNA_pol_sigma-70_dom"/>
</dbReference>
<dbReference type="Gene3D" id="1.10.10.10">
    <property type="entry name" value="Winged helix-like DNA-binding domain superfamily/Winged helix DNA-binding domain"/>
    <property type="match status" value="1"/>
</dbReference>
<evidence type="ECO:0000256" key="1">
    <source>
        <dbReference type="ARBA" id="ARBA00010641"/>
    </source>
</evidence>
<dbReference type="GO" id="GO:0016987">
    <property type="term" value="F:sigma factor activity"/>
    <property type="evidence" value="ECO:0007669"/>
    <property type="project" value="UniProtKB-KW"/>
</dbReference>
<dbReference type="InterPro" id="IPR013325">
    <property type="entry name" value="RNA_pol_sigma_r2"/>
</dbReference>
<dbReference type="EMBL" id="QRZA01000025">
    <property type="protein sequence ID" value="RGV32024.1"/>
    <property type="molecule type" value="Genomic_DNA"/>
</dbReference>
<evidence type="ECO:0000259" key="6">
    <source>
        <dbReference type="Pfam" id="PF08281"/>
    </source>
</evidence>
<dbReference type="SUPFAM" id="SSF88659">
    <property type="entry name" value="Sigma3 and sigma4 domains of RNA polymerase sigma factors"/>
    <property type="match status" value="1"/>
</dbReference>
<sequence>MKNKQIICEENFFHDLFMDYYPSLLSFACYYVEEEVVAEDLVQDVFVKMWEQRGRWKAVENFSAYVYQMVRFRCFNYLRGEKLREEMMRSYREEKVDVMEANRYMEEEIFRLVNQAMEALPPTYRQVITMSMEGYRVKEIARKLNVGEETVKKRKQAAKQVLKEKLGKLYLFLAPLI</sequence>
<dbReference type="NCBIfam" id="TIGR02937">
    <property type="entry name" value="sigma70-ECF"/>
    <property type="match status" value="1"/>
</dbReference>
<feature type="domain" description="RNA polymerase sigma factor 70 region 4 type 2" evidence="6">
    <location>
        <begin position="112"/>
        <end position="160"/>
    </location>
</feature>